<dbReference type="SUPFAM" id="SSF89550">
    <property type="entry name" value="PHP domain-like"/>
    <property type="match status" value="1"/>
</dbReference>
<dbReference type="PANTHER" id="PTHR42924:SF3">
    <property type="entry name" value="POLYMERASE_HISTIDINOL PHOSPHATASE N-TERMINAL DOMAIN-CONTAINING PROTEIN"/>
    <property type="match status" value="1"/>
</dbReference>
<dbReference type="Gene3D" id="1.10.150.650">
    <property type="match status" value="1"/>
</dbReference>
<evidence type="ECO:0000313" key="2">
    <source>
        <dbReference type="EMBL" id="XBW08632.1"/>
    </source>
</evidence>
<dbReference type="SMART" id="SM00481">
    <property type="entry name" value="POLIIIAc"/>
    <property type="match status" value="1"/>
</dbReference>
<dbReference type="GO" id="GO:0035312">
    <property type="term" value="F:5'-3' DNA exonuclease activity"/>
    <property type="evidence" value="ECO:0007669"/>
    <property type="project" value="TreeGrafter"/>
</dbReference>
<feature type="domain" description="Polymerase/histidinol phosphatase N-terminal" evidence="1">
    <location>
        <begin position="4"/>
        <end position="68"/>
    </location>
</feature>
<evidence type="ECO:0000259" key="1">
    <source>
        <dbReference type="SMART" id="SM00481"/>
    </source>
</evidence>
<dbReference type="Gene3D" id="3.20.20.140">
    <property type="entry name" value="Metal-dependent hydrolases"/>
    <property type="match status" value="1"/>
</dbReference>
<protein>
    <submittedName>
        <fullName evidence="2">PHP domain-containing protein</fullName>
    </submittedName>
</protein>
<sequence length="290" mass="31507">MIRFDGHVHSDISDGTDSPARVAELAERAGLSGFALTDHDTTVGPAVQANLGQTGLLVVPGVEISTSYRGNSAHLLAYLPDPSHPQLQETLTRIRSARENRLRQIVENISADYPQITWERLVASQPLPAPTGEATPWGRPHVADLLVATGVVPNRTAAFETILSHRGPYFVKQWAPDPRDMVELVRAAGGVPVLAHPRTRGRQLPLPEEVLEGMVDAGLFGLERDHREHDEADRLALDQLAHRWRIALTGGSDFHGTGKPNRLGENLTSQAVLEQILAEGTPLSQLGFSS</sequence>
<accession>A0AAU7V8M6</accession>
<dbReference type="AlphaFoldDB" id="A0AAU7V8M6"/>
<dbReference type="Pfam" id="PF02811">
    <property type="entry name" value="PHP"/>
    <property type="match status" value="1"/>
</dbReference>
<gene>
    <name evidence="2" type="ORF">SAC06_03475</name>
</gene>
<dbReference type="GO" id="GO:0004534">
    <property type="term" value="F:5'-3' RNA exonuclease activity"/>
    <property type="evidence" value="ECO:0007669"/>
    <property type="project" value="TreeGrafter"/>
</dbReference>
<dbReference type="InterPro" id="IPR004013">
    <property type="entry name" value="PHP_dom"/>
</dbReference>
<dbReference type="KEGG" id="sapp:SAC06_03475"/>
<dbReference type="InterPro" id="IPR016195">
    <property type="entry name" value="Pol/histidinol_Pase-like"/>
</dbReference>
<dbReference type="InterPro" id="IPR003141">
    <property type="entry name" value="Pol/His_phosphatase_N"/>
</dbReference>
<dbReference type="CDD" id="cd07438">
    <property type="entry name" value="PHP_HisPPase_AMP"/>
    <property type="match status" value="1"/>
</dbReference>
<dbReference type="PANTHER" id="PTHR42924">
    <property type="entry name" value="EXONUCLEASE"/>
    <property type="match status" value="1"/>
</dbReference>
<name>A0AAU7V8M6_9ACTO</name>
<proteinExistence type="predicted"/>
<reference evidence="2" key="1">
    <citation type="submission" date="2023-11" db="EMBL/GenBank/DDBJ databases">
        <title>Scrofimicrobium hongkongense sp. nov., isolated from a patient with peritonitis.</title>
        <authorList>
            <person name="Lao H.Y."/>
            <person name="Wong A.Y.P."/>
            <person name="Ng T.L."/>
            <person name="Wong R.Y.L."/>
            <person name="Yau M.C.Y."/>
            <person name="Lam J.Y.W."/>
            <person name="Siu G.K.H."/>
        </authorList>
    </citation>
    <scope>NUCLEOTIDE SEQUENCE</scope>
    <source>
        <strain evidence="2">R131</strain>
    </source>
</reference>
<dbReference type="InterPro" id="IPR052018">
    <property type="entry name" value="PHP_domain"/>
</dbReference>
<organism evidence="2">
    <name type="scientific">Scrofimicrobium appendicitidis</name>
    <dbReference type="NCBI Taxonomy" id="3079930"/>
    <lineage>
        <taxon>Bacteria</taxon>
        <taxon>Bacillati</taxon>
        <taxon>Actinomycetota</taxon>
        <taxon>Actinomycetes</taxon>
        <taxon>Actinomycetales</taxon>
        <taxon>Actinomycetaceae</taxon>
        <taxon>Scrofimicrobium</taxon>
    </lineage>
</organism>
<dbReference type="RefSeq" id="WP_350258832.1">
    <property type="nucleotide sequence ID" value="NZ_CP138335.1"/>
</dbReference>
<dbReference type="EMBL" id="CP138335">
    <property type="protein sequence ID" value="XBW08632.1"/>
    <property type="molecule type" value="Genomic_DNA"/>
</dbReference>